<evidence type="ECO:0000313" key="2">
    <source>
        <dbReference type="EMBL" id="MCH6165159.1"/>
    </source>
</evidence>
<dbReference type="Proteomes" id="UP001299970">
    <property type="component" value="Unassembled WGS sequence"/>
</dbReference>
<comment type="caution">
    <text evidence="2">The sequence shown here is derived from an EMBL/GenBank/DDBJ whole genome shotgun (WGS) entry which is preliminary data.</text>
</comment>
<evidence type="ECO:0000313" key="3">
    <source>
        <dbReference type="Proteomes" id="UP001299970"/>
    </source>
</evidence>
<dbReference type="GO" id="GO:0003677">
    <property type="term" value="F:DNA binding"/>
    <property type="evidence" value="ECO:0007669"/>
    <property type="project" value="UniProtKB-KW"/>
</dbReference>
<dbReference type="Gene3D" id="1.10.1660.10">
    <property type="match status" value="1"/>
</dbReference>
<sequence length="61" mass="6726">MPDELVHTSEAAKALGISARSIARWAAEGKIVPNLRTPGGHMRWDVEGLRKQLYALTGNQR</sequence>
<gene>
    <name evidence="2" type="ORF">MMF94_05640</name>
</gene>
<accession>A0ABS9T9F4</accession>
<proteinExistence type="predicted"/>
<evidence type="ECO:0000259" key="1">
    <source>
        <dbReference type="Pfam" id="PF00376"/>
    </source>
</evidence>
<dbReference type="InterPro" id="IPR009061">
    <property type="entry name" value="DNA-bd_dom_put_sf"/>
</dbReference>
<feature type="domain" description="HTH merR-type" evidence="1">
    <location>
        <begin position="8"/>
        <end position="41"/>
    </location>
</feature>
<keyword evidence="2" id="KW-0238">DNA-binding</keyword>
<keyword evidence="3" id="KW-1185">Reference proteome</keyword>
<dbReference type="SUPFAM" id="SSF46955">
    <property type="entry name" value="Putative DNA-binding domain"/>
    <property type="match status" value="1"/>
</dbReference>
<reference evidence="2 3" key="1">
    <citation type="submission" date="2022-03" db="EMBL/GenBank/DDBJ databases">
        <title>Pseudonocardia alaer sp. nov., a novel actinomycete isolated from reed forest soil.</title>
        <authorList>
            <person name="Wang L."/>
        </authorList>
    </citation>
    <scope>NUCLEOTIDE SEQUENCE [LARGE SCALE GENOMIC DNA]</scope>
    <source>
        <strain evidence="2 3">Y-16303</strain>
    </source>
</reference>
<protein>
    <submittedName>
        <fullName evidence="2">MerR family DNA-binding transcriptional regulator</fullName>
    </submittedName>
</protein>
<dbReference type="EMBL" id="JAKXMK010000004">
    <property type="protein sequence ID" value="MCH6165159.1"/>
    <property type="molecule type" value="Genomic_DNA"/>
</dbReference>
<name>A0ABS9T9F4_9PSEU</name>
<organism evidence="2 3">
    <name type="scientific">Pseudonocardia alaniniphila</name>
    <dbReference type="NCBI Taxonomy" id="75291"/>
    <lineage>
        <taxon>Bacteria</taxon>
        <taxon>Bacillati</taxon>
        <taxon>Actinomycetota</taxon>
        <taxon>Actinomycetes</taxon>
        <taxon>Pseudonocardiales</taxon>
        <taxon>Pseudonocardiaceae</taxon>
        <taxon>Pseudonocardia</taxon>
    </lineage>
</organism>
<dbReference type="Pfam" id="PF00376">
    <property type="entry name" value="MerR"/>
    <property type="match status" value="1"/>
</dbReference>
<dbReference type="RefSeq" id="WP_241035191.1">
    <property type="nucleotide sequence ID" value="NZ_BAAAJF010000018.1"/>
</dbReference>
<dbReference type="InterPro" id="IPR000551">
    <property type="entry name" value="MerR-type_HTH_dom"/>
</dbReference>